<name>A0A2B4S128_STYPI</name>
<keyword evidence="8" id="KW-0378">Hydrolase</keyword>
<dbReference type="PANTHER" id="PTHR43668">
    <property type="entry name" value="ALLANTOINASE"/>
    <property type="match status" value="1"/>
</dbReference>
<dbReference type="GO" id="GO:0000256">
    <property type="term" value="P:allantoin catabolic process"/>
    <property type="evidence" value="ECO:0007669"/>
    <property type="project" value="UniProtKB-UniPathway"/>
</dbReference>
<keyword evidence="11" id="KW-0812">Transmembrane</keyword>
<dbReference type="GO" id="GO:0006145">
    <property type="term" value="P:purine nucleobase catabolic process"/>
    <property type="evidence" value="ECO:0007669"/>
    <property type="project" value="TreeGrafter"/>
</dbReference>
<evidence type="ECO:0000259" key="13">
    <source>
        <dbReference type="Pfam" id="PF07885"/>
    </source>
</evidence>
<dbReference type="FunFam" id="3.20.20.140:FF:000032">
    <property type="entry name" value="Allantoinase Dal1"/>
    <property type="match status" value="1"/>
</dbReference>
<evidence type="ECO:0000313" key="14">
    <source>
        <dbReference type="EMBL" id="PFX22268.1"/>
    </source>
</evidence>
<dbReference type="AlphaFoldDB" id="A0A2B4S128"/>
<reference evidence="15" key="1">
    <citation type="journal article" date="2017" name="bioRxiv">
        <title>Comparative analysis of the genomes of Stylophora pistillata and Acropora digitifera provides evidence for extensive differences between species of corals.</title>
        <authorList>
            <person name="Voolstra C.R."/>
            <person name="Li Y."/>
            <person name="Liew Y.J."/>
            <person name="Baumgarten S."/>
            <person name="Zoccola D."/>
            <person name="Flot J.-F."/>
            <person name="Tambutte S."/>
            <person name="Allemand D."/>
            <person name="Aranda M."/>
        </authorList>
    </citation>
    <scope>NUCLEOTIDE SEQUENCE [LARGE SCALE GENOMIC DNA]</scope>
</reference>
<feature type="domain" description="Amidohydrolase-related" evidence="12">
    <location>
        <begin position="200"/>
        <end position="578"/>
    </location>
</feature>
<evidence type="ECO:0000256" key="10">
    <source>
        <dbReference type="SAM" id="MobiDB-lite"/>
    </source>
</evidence>
<dbReference type="InterPro" id="IPR013099">
    <property type="entry name" value="K_chnl_dom"/>
</dbReference>
<dbReference type="InterPro" id="IPR006680">
    <property type="entry name" value="Amidohydro-rel"/>
</dbReference>
<comment type="catalytic activity">
    <reaction evidence="1">
        <text>(S)-allantoin + H2O = allantoate + H(+)</text>
        <dbReference type="Rhea" id="RHEA:17029"/>
        <dbReference type="ChEBI" id="CHEBI:15377"/>
        <dbReference type="ChEBI" id="CHEBI:15378"/>
        <dbReference type="ChEBI" id="CHEBI:15678"/>
        <dbReference type="ChEBI" id="CHEBI:17536"/>
        <dbReference type="EC" id="3.5.2.5"/>
    </reaction>
</comment>
<dbReference type="SUPFAM" id="SSF51338">
    <property type="entry name" value="Composite domain of metallo-dependent hydrolases"/>
    <property type="match status" value="1"/>
</dbReference>
<evidence type="ECO:0000256" key="7">
    <source>
        <dbReference type="ARBA" id="ARBA00022723"/>
    </source>
</evidence>
<keyword evidence="9" id="KW-0862">Zinc</keyword>
<evidence type="ECO:0000256" key="4">
    <source>
        <dbReference type="ARBA" id="ARBA00010368"/>
    </source>
</evidence>
<proteinExistence type="inferred from homology"/>
<dbReference type="GO" id="GO:0008270">
    <property type="term" value="F:zinc ion binding"/>
    <property type="evidence" value="ECO:0007669"/>
    <property type="project" value="InterPro"/>
</dbReference>
<dbReference type="SUPFAM" id="SSF81324">
    <property type="entry name" value="Voltage-gated potassium channels"/>
    <property type="match status" value="1"/>
</dbReference>
<dbReference type="EC" id="3.5.2.5" evidence="6"/>
<organism evidence="14 15">
    <name type="scientific">Stylophora pistillata</name>
    <name type="common">Smooth cauliflower coral</name>
    <dbReference type="NCBI Taxonomy" id="50429"/>
    <lineage>
        <taxon>Eukaryota</taxon>
        <taxon>Metazoa</taxon>
        <taxon>Cnidaria</taxon>
        <taxon>Anthozoa</taxon>
        <taxon>Hexacorallia</taxon>
        <taxon>Scleractinia</taxon>
        <taxon>Astrocoeniina</taxon>
        <taxon>Pocilloporidae</taxon>
        <taxon>Stylophora</taxon>
    </lineage>
</organism>
<evidence type="ECO:0000256" key="11">
    <source>
        <dbReference type="SAM" id="Phobius"/>
    </source>
</evidence>
<keyword evidence="11" id="KW-0472">Membrane</keyword>
<dbReference type="PROSITE" id="PS00482">
    <property type="entry name" value="DIHYDROOROTASE_1"/>
    <property type="match status" value="1"/>
</dbReference>
<protein>
    <recommendedName>
        <fullName evidence="6">allantoinase</fullName>
        <ecNumber evidence="6">3.5.2.5</ecNumber>
    </recommendedName>
</protein>
<dbReference type="GO" id="GO:0004038">
    <property type="term" value="F:allantoinase activity"/>
    <property type="evidence" value="ECO:0007669"/>
    <property type="project" value="UniProtKB-EC"/>
</dbReference>
<evidence type="ECO:0000256" key="8">
    <source>
        <dbReference type="ARBA" id="ARBA00022801"/>
    </source>
</evidence>
<comment type="subunit">
    <text evidence="5">Homotetramer.</text>
</comment>
<keyword evidence="15" id="KW-1185">Reference proteome</keyword>
<comment type="similarity">
    <text evidence="4">Belongs to the metallo-dependent hydrolases superfamily. Allantoinase family.</text>
</comment>
<dbReference type="Gene3D" id="1.10.287.70">
    <property type="match status" value="1"/>
</dbReference>
<dbReference type="InterPro" id="IPR011059">
    <property type="entry name" value="Metal-dep_hydrolase_composite"/>
</dbReference>
<dbReference type="SUPFAM" id="SSF51556">
    <property type="entry name" value="Metallo-dependent hydrolases"/>
    <property type="match status" value="1"/>
</dbReference>
<keyword evidence="11" id="KW-1133">Transmembrane helix</keyword>
<dbReference type="Pfam" id="PF01979">
    <property type="entry name" value="Amidohydro_1"/>
    <property type="match status" value="1"/>
</dbReference>
<dbReference type="STRING" id="50429.A0A2B4S128"/>
<keyword evidence="7" id="KW-0479">Metal-binding</keyword>
<evidence type="ECO:0000259" key="12">
    <source>
        <dbReference type="Pfam" id="PF01979"/>
    </source>
</evidence>
<dbReference type="EMBL" id="LSMT01000245">
    <property type="protein sequence ID" value="PFX22268.1"/>
    <property type="molecule type" value="Genomic_DNA"/>
</dbReference>
<comment type="cofactor">
    <cofactor evidence="2">
        <name>Zn(2+)</name>
        <dbReference type="ChEBI" id="CHEBI:29105"/>
    </cofactor>
</comment>
<dbReference type="CDD" id="cd01315">
    <property type="entry name" value="L-HYD_ALN"/>
    <property type="match status" value="1"/>
</dbReference>
<dbReference type="NCBIfam" id="TIGR03178">
    <property type="entry name" value="allantoinase"/>
    <property type="match status" value="1"/>
</dbReference>
<feature type="compositionally biased region" description="Basic and acidic residues" evidence="10">
    <location>
        <begin position="97"/>
        <end position="108"/>
    </location>
</feature>
<feature type="transmembrane region" description="Helical" evidence="11">
    <location>
        <begin position="15"/>
        <end position="33"/>
    </location>
</feature>
<evidence type="ECO:0000256" key="5">
    <source>
        <dbReference type="ARBA" id="ARBA00011881"/>
    </source>
</evidence>
<dbReference type="InterPro" id="IPR017593">
    <property type="entry name" value="Allantoinase"/>
</dbReference>
<evidence type="ECO:0000256" key="2">
    <source>
        <dbReference type="ARBA" id="ARBA00001947"/>
    </source>
</evidence>
<dbReference type="UniPathway" id="UPA00395">
    <property type="reaction ID" value="UER00653"/>
</dbReference>
<comment type="caution">
    <text evidence="14">The sequence shown here is derived from an EMBL/GenBank/DDBJ whole genome shotgun (WGS) entry which is preliminary data.</text>
</comment>
<dbReference type="Gene3D" id="3.20.20.140">
    <property type="entry name" value="Metal-dependent hydrolases"/>
    <property type="match status" value="1"/>
</dbReference>
<evidence type="ECO:0000256" key="1">
    <source>
        <dbReference type="ARBA" id="ARBA00001756"/>
    </source>
</evidence>
<dbReference type="Pfam" id="PF07885">
    <property type="entry name" value="Ion_trans_2"/>
    <property type="match status" value="1"/>
</dbReference>
<gene>
    <name evidence="14" type="primary">ALN</name>
    <name evidence="14" type="ORF">AWC38_SpisGene13223</name>
</gene>
<dbReference type="InterPro" id="IPR002195">
    <property type="entry name" value="Dihydroorotase_CS"/>
</dbReference>
<dbReference type="InterPro" id="IPR032466">
    <property type="entry name" value="Metal_Hydrolase"/>
</dbReference>
<evidence type="ECO:0000256" key="3">
    <source>
        <dbReference type="ARBA" id="ARBA00004968"/>
    </source>
</evidence>
<evidence type="ECO:0000313" key="15">
    <source>
        <dbReference type="Proteomes" id="UP000225706"/>
    </source>
</evidence>
<dbReference type="OrthoDB" id="5966223at2759"/>
<dbReference type="Proteomes" id="UP000225706">
    <property type="component" value="Unassembled WGS sequence"/>
</dbReference>
<feature type="region of interest" description="Disordered" evidence="10">
    <location>
        <begin position="89"/>
        <end position="117"/>
    </location>
</feature>
<sequence length="598" mass="65875">MSSMYCALEGWDFGTALYFIFITFTTIGFGDIVPRSQAGIWINLMLLYIGLSIVSITINLCAQSLMAQLKKTGLHTKILQLFSAQGDSAESNNARTQQRETASKDDRKSSRRRGKNRERIAMSDLEARSDGDRVANHTKFLEMADGAAPLVIKGKRILLPDCVTSGSIIIDRGKIVEIEKGLATSHLPSQAKVIDAGELVVMSGVVDSHVHVNEPGRTDWEGFATATQAAVSGGITTIVDMPLNSIPPTTTLDGFYTKLDSARDKCWTDVAFWGGVVPGNQAEIKPMVNAGVKGFKCFLVHSGVDEFPSVTESDVRLAMEQMQGTDAVFLFHAEVEIPQESDNTSKDPSKYSTFLQSRPEAMENQAIELVIKLCKEYRVPCHIVHLSSASALPMIRKAREEGVPLTIETTHHYLSLQAENVPDGATQFKCCPPVRDGKNQEALWDALKSRDIDLVISDHSPCTEDLKLMDRGDFLAAWGGIAGVQYGLSIFWSHACNRGFSLPDVARILCEEPAKLSRLSHRKGKIAVGMDADFVLWAPDEPIVIDQKITRHKNKVTPYHNMTLHGVVHKTILRGNVVYERDRVCDNPAGQLILETPK</sequence>
<evidence type="ECO:0000256" key="6">
    <source>
        <dbReference type="ARBA" id="ARBA00012863"/>
    </source>
</evidence>
<feature type="domain" description="Potassium channel" evidence="13">
    <location>
        <begin position="6"/>
        <end position="65"/>
    </location>
</feature>
<accession>A0A2B4S128</accession>
<feature type="transmembrane region" description="Helical" evidence="11">
    <location>
        <begin position="40"/>
        <end position="60"/>
    </location>
</feature>
<dbReference type="GO" id="GO:0005737">
    <property type="term" value="C:cytoplasm"/>
    <property type="evidence" value="ECO:0007669"/>
    <property type="project" value="TreeGrafter"/>
</dbReference>
<dbReference type="GO" id="GO:0050897">
    <property type="term" value="F:cobalt ion binding"/>
    <property type="evidence" value="ECO:0007669"/>
    <property type="project" value="InterPro"/>
</dbReference>
<dbReference type="PANTHER" id="PTHR43668:SF2">
    <property type="entry name" value="ALLANTOINASE"/>
    <property type="match status" value="1"/>
</dbReference>
<dbReference type="InterPro" id="IPR050138">
    <property type="entry name" value="DHOase/Allantoinase_Hydrolase"/>
</dbReference>
<comment type="pathway">
    <text evidence="3">Nitrogen metabolism; (S)-allantoin degradation; allantoate from (S)-allantoin: step 1/1.</text>
</comment>
<evidence type="ECO:0000256" key="9">
    <source>
        <dbReference type="ARBA" id="ARBA00022833"/>
    </source>
</evidence>